<feature type="region of interest" description="Disordered" evidence="2">
    <location>
        <begin position="39"/>
        <end position="65"/>
    </location>
</feature>
<feature type="coiled-coil region" evidence="1">
    <location>
        <begin position="367"/>
        <end position="394"/>
    </location>
</feature>
<feature type="region of interest" description="Disordered" evidence="2">
    <location>
        <begin position="152"/>
        <end position="172"/>
    </location>
</feature>
<feature type="compositionally biased region" description="Polar residues" evidence="2">
    <location>
        <begin position="39"/>
        <end position="61"/>
    </location>
</feature>
<reference evidence="4" key="2">
    <citation type="submission" date="2021-01" db="EMBL/GenBank/DDBJ databases">
        <authorList>
            <person name="Lovell J.T."/>
            <person name="Bentley N."/>
            <person name="Bhattarai G."/>
            <person name="Jenkins J.W."/>
            <person name="Sreedasyam A."/>
            <person name="Alarcon Y."/>
            <person name="Bock C."/>
            <person name="Boston L."/>
            <person name="Carlson J."/>
            <person name="Cervantes K."/>
            <person name="Clermont K."/>
            <person name="Krom N."/>
            <person name="Kubenka K."/>
            <person name="Mamidi S."/>
            <person name="Mattison C."/>
            <person name="Monteros M."/>
            <person name="Pisani C."/>
            <person name="Plott C."/>
            <person name="Rajasekar S."/>
            <person name="Rhein H.S."/>
            <person name="Rohla C."/>
            <person name="Song M."/>
            <person name="Hilaire R.S."/>
            <person name="Shu S."/>
            <person name="Wells L."/>
            <person name="Wang X."/>
            <person name="Webber J."/>
            <person name="Heerema R.J."/>
            <person name="Klein P."/>
            <person name="Conner P."/>
            <person name="Grauke L."/>
            <person name="Grimwood J."/>
            <person name="Schmutz J."/>
            <person name="Randall J.J."/>
        </authorList>
    </citation>
    <scope>NUCLEOTIDE SEQUENCE</scope>
    <source>
        <tissue evidence="4">Leaf</tissue>
    </source>
</reference>
<dbReference type="Proteomes" id="UP000811609">
    <property type="component" value="Chromosome 5"/>
</dbReference>
<dbReference type="InterPro" id="IPR040348">
    <property type="entry name" value="POLAR-like"/>
</dbReference>
<evidence type="ECO:0000256" key="1">
    <source>
        <dbReference type="SAM" id="Coils"/>
    </source>
</evidence>
<gene>
    <name evidence="3" type="ORF">CIPAW_05G125000</name>
    <name evidence="4" type="ORF">I3842_05G122100</name>
</gene>
<dbReference type="PANTHER" id="PTHR33476">
    <property type="entry name" value="EMB|CAB62613.1"/>
    <property type="match status" value="1"/>
</dbReference>
<organism evidence="3 5">
    <name type="scientific">Carya illinoinensis</name>
    <name type="common">Pecan</name>
    <dbReference type="NCBI Taxonomy" id="32201"/>
    <lineage>
        <taxon>Eukaryota</taxon>
        <taxon>Viridiplantae</taxon>
        <taxon>Streptophyta</taxon>
        <taxon>Embryophyta</taxon>
        <taxon>Tracheophyta</taxon>
        <taxon>Spermatophyta</taxon>
        <taxon>Magnoliopsida</taxon>
        <taxon>eudicotyledons</taxon>
        <taxon>Gunneridae</taxon>
        <taxon>Pentapetalae</taxon>
        <taxon>rosids</taxon>
        <taxon>fabids</taxon>
        <taxon>Fagales</taxon>
        <taxon>Juglandaceae</taxon>
        <taxon>Carya</taxon>
    </lineage>
</organism>
<accession>A0A8T1QIH8</accession>
<proteinExistence type="predicted"/>
<evidence type="ECO:0000313" key="5">
    <source>
        <dbReference type="Proteomes" id="UP000811609"/>
    </source>
</evidence>
<name>A0A8T1QIH8_CARIL</name>
<dbReference type="Proteomes" id="UP000811246">
    <property type="component" value="Chromosome 5"/>
</dbReference>
<keyword evidence="5" id="KW-1185">Reference proteome</keyword>
<dbReference type="EMBL" id="CM031813">
    <property type="protein sequence ID" value="KAG6654143.1"/>
    <property type="molecule type" value="Genomic_DNA"/>
</dbReference>
<sequence>MSEEKEAMDFWVVPALYGACYIAEYWFSDKENEGASENSIYFQSGPRNQTGGNLPSDTANGSYDERGDLLIPEVWVGRGSRGRRPFRGRSVCGYFVKPGAVSPSENCVVMTALLYRMEEYYVDTSVQSPTPTTLAAATLFLVSDGSLKISRGSNSSNGDMHMQMESRKSKRKIGKTTRSKIRVCSVGDEAFHSQGLSNGMLLVFLGITIGMMSAIVAHKREAEKLNDQLKQTNQLVQDLHEEIEMKDLLTIKVLGNRDLEKKSDYGKTEDYAAISKIEAELEAELERLQSNMKPSSLETISNSVELDPDFVVDVVRGDLRPIKIHRLSGGLSDSDSEGNETSTNHTHTEYRTVSPKELSMRLHEVIQLRLEARIRELETAVEKTRKSLRSVESENMISENDLCMEKDSLLTKESRTFIDEINDMDGPSVINLSKQASDTCNEAEEDNIWMAITEEEAPLDTRFDSYCTEKELNPFDQKLFKDQIGDVRDNGSMLQYDINRDRWSSNSNHEEIRIREEKTSRSSESNDICESEDGDELEKVLIERIVEKTRQGSSVVLNAQRIMYSMSDQ</sequence>
<evidence type="ECO:0000313" key="3">
    <source>
        <dbReference type="EMBL" id="KAG6654143.1"/>
    </source>
</evidence>
<evidence type="ECO:0000313" key="4">
    <source>
        <dbReference type="EMBL" id="KAG6712839.1"/>
    </source>
</evidence>
<dbReference type="AlphaFoldDB" id="A0A8T1QIH8"/>
<dbReference type="EMBL" id="CM031829">
    <property type="protein sequence ID" value="KAG6712839.1"/>
    <property type="molecule type" value="Genomic_DNA"/>
</dbReference>
<feature type="coiled-coil region" evidence="1">
    <location>
        <begin position="215"/>
        <end position="246"/>
    </location>
</feature>
<keyword evidence="1" id="KW-0175">Coiled coil</keyword>
<feature type="region of interest" description="Disordered" evidence="2">
    <location>
        <begin position="329"/>
        <end position="354"/>
    </location>
</feature>
<feature type="compositionally biased region" description="Basic and acidic residues" evidence="2">
    <location>
        <begin position="507"/>
        <end position="521"/>
    </location>
</feature>
<dbReference type="GO" id="GO:0008356">
    <property type="term" value="P:asymmetric cell division"/>
    <property type="evidence" value="ECO:0007669"/>
    <property type="project" value="InterPro"/>
</dbReference>
<feature type="region of interest" description="Disordered" evidence="2">
    <location>
        <begin position="507"/>
        <end position="533"/>
    </location>
</feature>
<evidence type="ECO:0000256" key="2">
    <source>
        <dbReference type="SAM" id="MobiDB-lite"/>
    </source>
</evidence>
<comment type="caution">
    <text evidence="3">The sequence shown here is derived from an EMBL/GenBank/DDBJ whole genome shotgun (WGS) entry which is preliminary data.</text>
</comment>
<reference evidence="3" key="1">
    <citation type="submission" date="2020-12" db="EMBL/GenBank/DDBJ databases">
        <title>WGS assembly of Carya illinoinensis cv. Pawnee.</title>
        <authorList>
            <person name="Platts A."/>
            <person name="Shu S."/>
            <person name="Wright S."/>
            <person name="Barry K."/>
            <person name="Edger P."/>
            <person name="Pires J.C."/>
            <person name="Schmutz J."/>
        </authorList>
    </citation>
    <scope>NUCLEOTIDE SEQUENCE</scope>
    <source>
        <tissue evidence="3">Leaf</tissue>
    </source>
</reference>
<protein>
    <submittedName>
        <fullName evidence="3">Uncharacterized protein</fullName>
    </submittedName>
</protein>
<dbReference type="PANTHER" id="PTHR33476:SF31">
    <property type="match status" value="1"/>
</dbReference>